<organism evidence="1 2">
    <name type="scientific">Brevibacillus panacihumi W25</name>
    <dbReference type="NCBI Taxonomy" id="1408254"/>
    <lineage>
        <taxon>Bacteria</taxon>
        <taxon>Bacillati</taxon>
        <taxon>Bacillota</taxon>
        <taxon>Bacilli</taxon>
        <taxon>Bacillales</taxon>
        <taxon>Paenibacillaceae</taxon>
        <taxon>Brevibacillus</taxon>
    </lineage>
</organism>
<reference evidence="1 2" key="1">
    <citation type="journal article" date="2014" name="Genome Announc.">
        <title>Draft Genome Sequence of Brevibacillus panacihumi Strain W25, a Halotolerant Hydrocarbon-Degrading Bacterium.</title>
        <authorList>
            <person name="Wang X."/>
            <person name="Jin D."/>
            <person name="Zhou L."/>
            <person name="Wu L."/>
            <person name="An W."/>
            <person name="Chen Y."/>
            <person name="Zhao L."/>
        </authorList>
    </citation>
    <scope>NUCLEOTIDE SEQUENCE [LARGE SCALE GENOMIC DNA]</scope>
    <source>
        <strain evidence="1 2">W25</strain>
    </source>
</reference>
<gene>
    <name evidence="1" type="ORF">T458_14730</name>
</gene>
<accession>V6M7Z1</accession>
<dbReference type="AlphaFoldDB" id="V6M7Z1"/>
<dbReference type="EMBL" id="AYJU01000016">
    <property type="protein sequence ID" value="EST54634.1"/>
    <property type="molecule type" value="Genomic_DNA"/>
</dbReference>
<sequence>MLTLPEQGFEAFRLGTAVVNKYGEIRMDEMTVPLLGMSTPGSEVLIQTFWDRLVILNGQHQLIREVPRPYTGRSMDIPWSLICTGWLKKPRSVTHSQFLRMLPEILQEYVTVKDLTERKGRLQALAHWCDIYTIEQIQEIIALLGQNTPVTRITAVLGVKYGSRDSCHVGRDVVPSGNSRRKFPPTL</sequence>
<dbReference type="eggNOG" id="COG4584">
    <property type="taxonomic scope" value="Bacteria"/>
</dbReference>
<evidence type="ECO:0000313" key="1">
    <source>
        <dbReference type="EMBL" id="EST54634.1"/>
    </source>
</evidence>
<comment type="caution">
    <text evidence="1">The sequence shown here is derived from an EMBL/GenBank/DDBJ whole genome shotgun (WGS) entry which is preliminary data.</text>
</comment>
<dbReference type="PATRIC" id="fig|1408254.3.peg.2880"/>
<protein>
    <submittedName>
        <fullName evidence="1">Uncharacterized protein</fullName>
    </submittedName>
</protein>
<proteinExistence type="predicted"/>
<keyword evidence="2" id="KW-1185">Reference proteome</keyword>
<dbReference type="STRING" id="1408254.T458_14730"/>
<evidence type="ECO:0000313" key="2">
    <source>
        <dbReference type="Proteomes" id="UP000017973"/>
    </source>
</evidence>
<dbReference type="HOGENOM" id="CLU_1445105_0_0_9"/>
<name>V6M7Z1_9BACL</name>
<dbReference type="Proteomes" id="UP000017973">
    <property type="component" value="Unassembled WGS sequence"/>
</dbReference>